<dbReference type="RefSeq" id="WP_205106558.1">
    <property type="nucleotide sequence ID" value="NZ_BAAAHT010000018.1"/>
</dbReference>
<dbReference type="Pfam" id="PF01614">
    <property type="entry name" value="IclR_C"/>
    <property type="match status" value="1"/>
</dbReference>
<dbReference type="PANTHER" id="PTHR30136:SF24">
    <property type="entry name" value="HTH-TYPE TRANSCRIPTIONAL REPRESSOR ALLR"/>
    <property type="match status" value="1"/>
</dbReference>
<feature type="domain" description="IclR-ED" evidence="5">
    <location>
        <begin position="76"/>
        <end position="256"/>
    </location>
</feature>
<dbReference type="Pfam" id="PF09339">
    <property type="entry name" value="HTH_IclR"/>
    <property type="match status" value="1"/>
</dbReference>
<comment type="caution">
    <text evidence="6">The sequence shown here is derived from an EMBL/GenBank/DDBJ whole genome shotgun (WGS) entry which is preliminary data.</text>
</comment>
<protein>
    <submittedName>
        <fullName evidence="6">DNA-binding IclR family transcriptional regulator</fullName>
    </submittedName>
</protein>
<name>A0ABS2L1B1_9MICO</name>
<evidence type="ECO:0000256" key="1">
    <source>
        <dbReference type="ARBA" id="ARBA00023015"/>
    </source>
</evidence>
<dbReference type="SMART" id="SM00346">
    <property type="entry name" value="HTH_ICLR"/>
    <property type="match status" value="1"/>
</dbReference>
<dbReference type="InterPro" id="IPR014757">
    <property type="entry name" value="Tscrpt_reg_IclR_C"/>
</dbReference>
<reference evidence="6 7" key="1">
    <citation type="submission" date="2021-01" db="EMBL/GenBank/DDBJ databases">
        <title>Sequencing the genomes of 1000 actinobacteria strains.</title>
        <authorList>
            <person name="Klenk H.-P."/>
        </authorList>
    </citation>
    <scope>NUCLEOTIDE SEQUENCE [LARGE SCALE GENOMIC DNA]</scope>
    <source>
        <strain evidence="6 7">DSM 13057</strain>
    </source>
</reference>
<dbReference type="PANTHER" id="PTHR30136">
    <property type="entry name" value="HELIX-TURN-HELIX TRANSCRIPTIONAL REGULATOR, ICLR FAMILY"/>
    <property type="match status" value="1"/>
</dbReference>
<dbReference type="GO" id="GO:0003677">
    <property type="term" value="F:DNA binding"/>
    <property type="evidence" value="ECO:0007669"/>
    <property type="project" value="UniProtKB-KW"/>
</dbReference>
<sequence length="271" mass="28920">MLRPAEQDDDRDGAASSLSRGLALLDLFDSSRQPLSISEMARRSGIPKSTTHRLVLDLITWGALERGPRGVTLGVRLFELGSLVPASSTLREIALPYAHALNEATKLTCNLAIREGDEILYIEKITTRTLRVPHSRVGGRARMHATALGKAILAFSDPAFVDDVLGRPLTPQTSQTICDPTELRKELARVRGARVAYDVEESRLGLFCVSAPVFAGSGGPVVGAVSVTGATDLAIAQRYAPAVITTAIALTGALQKPSVSSRNRERTAAGR</sequence>
<dbReference type="PROSITE" id="PS51077">
    <property type="entry name" value="HTH_ICLR"/>
    <property type="match status" value="1"/>
</dbReference>
<dbReference type="InterPro" id="IPR029016">
    <property type="entry name" value="GAF-like_dom_sf"/>
</dbReference>
<dbReference type="Gene3D" id="3.30.450.40">
    <property type="match status" value="1"/>
</dbReference>
<dbReference type="Proteomes" id="UP000776164">
    <property type="component" value="Unassembled WGS sequence"/>
</dbReference>
<dbReference type="EMBL" id="JAFBBU010000001">
    <property type="protein sequence ID" value="MBM7470867.1"/>
    <property type="molecule type" value="Genomic_DNA"/>
</dbReference>
<evidence type="ECO:0000256" key="2">
    <source>
        <dbReference type="ARBA" id="ARBA00023125"/>
    </source>
</evidence>
<dbReference type="PROSITE" id="PS51078">
    <property type="entry name" value="ICLR_ED"/>
    <property type="match status" value="1"/>
</dbReference>
<evidence type="ECO:0000313" key="6">
    <source>
        <dbReference type="EMBL" id="MBM7470867.1"/>
    </source>
</evidence>
<keyword evidence="1" id="KW-0805">Transcription regulation</keyword>
<keyword evidence="7" id="KW-1185">Reference proteome</keyword>
<gene>
    <name evidence="6" type="ORF">JOE66_000501</name>
</gene>
<evidence type="ECO:0000259" key="5">
    <source>
        <dbReference type="PROSITE" id="PS51078"/>
    </source>
</evidence>
<keyword evidence="3" id="KW-0804">Transcription</keyword>
<feature type="domain" description="HTH iclR-type" evidence="4">
    <location>
        <begin position="15"/>
        <end position="82"/>
    </location>
</feature>
<dbReference type="InterPro" id="IPR036390">
    <property type="entry name" value="WH_DNA-bd_sf"/>
</dbReference>
<evidence type="ECO:0000259" key="4">
    <source>
        <dbReference type="PROSITE" id="PS51077"/>
    </source>
</evidence>
<dbReference type="InterPro" id="IPR005471">
    <property type="entry name" value="Tscrpt_reg_IclR_N"/>
</dbReference>
<dbReference type="InterPro" id="IPR050707">
    <property type="entry name" value="HTH_MetabolicPath_Reg"/>
</dbReference>
<dbReference type="SUPFAM" id="SSF46785">
    <property type="entry name" value="Winged helix' DNA-binding domain"/>
    <property type="match status" value="1"/>
</dbReference>
<evidence type="ECO:0000256" key="3">
    <source>
        <dbReference type="ARBA" id="ARBA00023163"/>
    </source>
</evidence>
<evidence type="ECO:0000313" key="7">
    <source>
        <dbReference type="Proteomes" id="UP000776164"/>
    </source>
</evidence>
<accession>A0ABS2L1B1</accession>
<organism evidence="6 7">
    <name type="scientific">Subtercola frigoramans</name>
    <dbReference type="NCBI Taxonomy" id="120298"/>
    <lineage>
        <taxon>Bacteria</taxon>
        <taxon>Bacillati</taxon>
        <taxon>Actinomycetota</taxon>
        <taxon>Actinomycetes</taxon>
        <taxon>Micrococcales</taxon>
        <taxon>Microbacteriaceae</taxon>
        <taxon>Subtercola</taxon>
    </lineage>
</organism>
<dbReference type="SUPFAM" id="SSF55781">
    <property type="entry name" value="GAF domain-like"/>
    <property type="match status" value="1"/>
</dbReference>
<proteinExistence type="predicted"/>
<keyword evidence="2 6" id="KW-0238">DNA-binding</keyword>
<dbReference type="InterPro" id="IPR036388">
    <property type="entry name" value="WH-like_DNA-bd_sf"/>
</dbReference>
<dbReference type="Gene3D" id="1.10.10.10">
    <property type="entry name" value="Winged helix-like DNA-binding domain superfamily/Winged helix DNA-binding domain"/>
    <property type="match status" value="1"/>
</dbReference>